<dbReference type="AlphaFoldDB" id="A0A3M8AZF1"/>
<dbReference type="InterPro" id="IPR002716">
    <property type="entry name" value="PIN_dom"/>
</dbReference>
<evidence type="ECO:0000259" key="1">
    <source>
        <dbReference type="Pfam" id="PF13470"/>
    </source>
</evidence>
<accession>A0A3M8AZF1</accession>
<protein>
    <submittedName>
        <fullName evidence="2">PIN domain-containing protein</fullName>
    </submittedName>
</protein>
<evidence type="ECO:0000313" key="3">
    <source>
        <dbReference type="Proteomes" id="UP000268829"/>
    </source>
</evidence>
<dbReference type="InterPro" id="IPR002850">
    <property type="entry name" value="PIN_toxin-like"/>
</dbReference>
<dbReference type="PANTHER" id="PTHR34610:SF3">
    <property type="entry name" value="SSL7007 PROTEIN"/>
    <property type="match status" value="1"/>
</dbReference>
<dbReference type="PANTHER" id="PTHR34610">
    <property type="entry name" value="SSL7007 PROTEIN"/>
    <property type="match status" value="1"/>
</dbReference>
<dbReference type="SUPFAM" id="SSF88723">
    <property type="entry name" value="PIN domain-like"/>
    <property type="match status" value="1"/>
</dbReference>
<dbReference type="RefSeq" id="WP_122905048.1">
    <property type="nucleotide sequence ID" value="NZ_RHHS01000028.1"/>
</dbReference>
<keyword evidence="3" id="KW-1185">Reference proteome</keyword>
<comment type="caution">
    <text evidence="2">The sequence shown here is derived from an EMBL/GenBank/DDBJ whole genome shotgun (WGS) entry which is preliminary data.</text>
</comment>
<dbReference type="InterPro" id="IPR029060">
    <property type="entry name" value="PIN-like_dom_sf"/>
</dbReference>
<reference evidence="2 3" key="1">
    <citation type="submission" date="2018-10" db="EMBL/GenBank/DDBJ databases">
        <title>Phylogenomics of Brevibacillus.</title>
        <authorList>
            <person name="Dunlap C."/>
        </authorList>
    </citation>
    <scope>NUCLEOTIDE SEQUENCE [LARGE SCALE GENOMIC DNA]</scope>
    <source>
        <strain evidence="2 3">DSM 100115</strain>
    </source>
</reference>
<proteinExistence type="predicted"/>
<name>A0A3M8AZF1_9BACL</name>
<dbReference type="OrthoDB" id="32918at2"/>
<dbReference type="Proteomes" id="UP000268829">
    <property type="component" value="Unassembled WGS sequence"/>
</dbReference>
<dbReference type="EMBL" id="RHHS01000028">
    <property type="protein sequence ID" value="RNB56586.1"/>
    <property type="molecule type" value="Genomic_DNA"/>
</dbReference>
<dbReference type="Pfam" id="PF13470">
    <property type="entry name" value="PIN_3"/>
    <property type="match status" value="1"/>
</dbReference>
<gene>
    <name evidence="2" type="ORF">EDM57_12320</name>
</gene>
<feature type="domain" description="PIN" evidence="1">
    <location>
        <begin position="3"/>
        <end position="110"/>
    </location>
</feature>
<evidence type="ECO:0000313" key="2">
    <source>
        <dbReference type="EMBL" id="RNB56586.1"/>
    </source>
</evidence>
<sequence length="146" mass="16451">MNVVIDTSTIIRATLEQNRMAQRALSLSIREHQVLLTDEMAKELAATIVIVAEKKGQNPKPPLRVAATYLLRANRVRSTTVYSWCYDPDDSMFIECAIDGGAQAVVSNDRSLTTLHEYVTDEEGKRLIQEIEFLTPEEFVSKYSLS</sequence>
<organism evidence="2 3">
    <name type="scientific">Brevibacillus gelatini</name>
    <dbReference type="NCBI Taxonomy" id="1655277"/>
    <lineage>
        <taxon>Bacteria</taxon>
        <taxon>Bacillati</taxon>
        <taxon>Bacillota</taxon>
        <taxon>Bacilli</taxon>
        <taxon>Bacillales</taxon>
        <taxon>Paenibacillaceae</taxon>
        <taxon>Brevibacillus</taxon>
    </lineage>
</organism>